<sequence>MTSGRVALPVPFRVFVALPEAVRIGREAVPLPLRTFVPVPEAVRIGRCASPEPIPASVGVVSPPIGSLRKYRPTEYGPRPGRFLREIV</sequence>
<reference evidence="1" key="2">
    <citation type="journal article" date="2011" name="Microb. Ecol.">
        <title>Taxonomic and Functional Metagenomic Profiling of the Microbial Community in the Anoxic Sediment of a Sub-saline Shallow Lake (Laguna de Carrizo, Central Spain).</title>
        <authorList>
            <person name="Ferrer M."/>
            <person name="Guazzaroni M.E."/>
            <person name="Richter M."/>
            <person name="Garcia-Salamanca A."/>
            <person name="Yarza P."/>
            <person name="Suarez-Suarez A."/>
            <person name="Solano J."/>
            <person name="Alcaide M."/>
            <person name="van Dillewijn P."/>
            <person name="Molina-Henares M.A."/>
            <person name="Lopez-Cortes N."/>
            <person name="Al-Ramahi Y."/>
            <person name="Guerrero C."/>
            <person name="Acosta A."/>
            <person name="de Eugenio L.I."/>
            <person name="Martinez V."/>
            <person name="Marques S."/>
            <person name="Rojo F."/>
            <person name="Santero E."/>
            <person name="Genilloud O."/>
            <person name="Perez-Perez J."/>
            <person name="Rossello-Mora R."/>
            <person name="Ramos J.L."/>
        </authorList>
    </citation>
    <scope>NUCLEOTIDE SEQUENCE</scope>
</reference>
<accession>D9PJL2</accession>
<gene>
    <name evidence="1" type="ORF">LDC_1723</name>
</gene>
<dbReference type="EMBL" id="ADZX01000528">
    <property type="protein sequence ID" value="EFK96252.1"/>
    <property type="molecule type" value="Genomic_DNA"/>
</dbReference>
<reference evidence="1" key="1">
    <citation type="submission" date="2010-07" db="EMBL/GenBank/DDBJ databases">
        <authorList>
            <consortium name="CONSOLIDER consortium CSD2007-00005"/>
            <person name="Guazzaroni M.-E."/>
            <person name="Richter M."/>
            <person name="Garcia-Salamanca A."/>
            <person name="Yarza P."/>
            <person name="Ferrer M."/>
        </authorList>
    </citation>
    <scope>NUCLEOTIDE SEQUENCE</scope>
</reference>
<proteinExistence type="predicted"/>
<comment type="caution">
    <text evidence="1">The sequence shown here is derived from an EMBL/GenBank/DDBJ whole genome shotgun (WGS) entry which is preliminary data.</text>
</comment>
<protein>
    <submittedName>
        <fullName evidence="1">Uncharacterized protein</fullName>
    </submittedName>
</protein>
<organism evidence="1">
    <name type="scientific">sediment metagenome</name>
    <dbReference type="NCBI Taxonomy" id="749907"/>
    <lineage>
        <taxon>unclassified sequences</taxon>
        <taxon>metagenomes</taxon>
        <taxon>ecological metagenomes</taxon>
    </lineage>
</organism>
<name>D9PJL2_9ZZZZ</name>
<dbReference type="AlphaFoldDB" id="D9PJL2"/>
<evidence type="ECO:0000313" key="1">
    <source>
        <dbReference type="EMBL" id="EFK96252.1"/>
    </source>
</evidence>